<evidence type="ECO:0000313" key="3">
    <source>
        <dbReference type="Proteomes" id="UP000293874"/>
    </source>
</evidence>
<dbReference type="Proteomes" id="UP000293874">
    <property type="component" value="Unassembled WGS sequence"/>
</dbReference>
<dbReference type="Gene3D" id="3.90.1340.10">
    <property type="entry name" value="Phage tail collar domain"/>
    <property type="match status" value="1"/>
</dbReference>
<comment type="caution">
    <text evidence="2">The sequence shown here is derived from an EMBL/GenBank/DDBJ whole genome shotgun (WGS) entry which is preliminary data.</text>
</comment>
<dbReference type="InterPro" id="IPR037053">
    <property type="entry name" value="Phage_tail_collar_dom_sf"/>
</dbReference>
<evidence type="ECO:0000259" key="1">
    <source>
        <dbReference type="Pfam" id="PF07484"/>
    </source>
</evidence>
<feature type="domain" description="Phage tail collar" evidence="1">
    <location>
        <begin position="10"/>
        <end position="63"/>
    </location>
</feature>
<dbReference type="AlphaFoldDB" id="A0A4V2F1U0"/>
<dbReference type="RefSeq" id="WP_130539365.1">
    <property type="nucleotide sequence ID" value="NZ_CP042431.1"/>
</dbReference>
<gene>
    <name evidence="2" type="ORF">EV199_0798</name>
</gene>
<dbReference type="Pfam" id="PF07484">
    <property type="entry name" value="Collar"/>
    <property type="match status" value="1"/>
</dbReference>
<sequence>MFIEPYLANITIFAGNFAPVGWMRCNGAILAISEHDALFTLIGTTYGGDGITTFALPNLQSRVAIHAGTVNGNTYILGEMAGTEEVTLTVNTMPAHTHPVISVSGNIPASGAAGNQSSPSGNVPAISPVNVYNPSGDGFGLAPGQGSGATGVAGGSQPFSILSPYLAMNYIIAVQGIFPSQG</sequence>
<protein>
    <submittedName>
        <fullName evidence="2">Microcystin-dependent protein</fullName>
    </submittedName>
</protein>
<dbReference type="InterPro" id="IPR011083">
    <property type="entry name" value="Phage_tail_collar_dom"/>
</dbReference>
<dbReference type="EMBL" id="SGXA01000001">
    <property type="protein sequence ID" value="RZS74946.1"/>
    <property type="molecule type" value="Genomic_DNA"/>
</dbReference>
<reference evidence="2 3" key="1">
    <citation type="submission" date="2019-02" db="EMBL/GenBank/DDBJ databases">
        <title>Genomic Encyclopedia of Type Strains, Phase IV (KMG-IV): sequencing the most valuable type-strain genomes for metagenomic binning, comparative biology and taxonomic classification.</title>
        <authorList>
            <person name="Goeker M."/>
        </authorList>
    </citation>
    <scope>NUCLEOTIDE SEQUENCE [LARGE SCALE GENOMIC DNA]</scope>
    <source>
        <strain evidence="2 3">DSM 18116</strain>
    </source>
</reference>
<evidence type="ECO:0000313" key="2">
    <source>
        <dbReference type="EMBL" id="RZS74946.1"/>
    </source>
</evidence>
<name>A0A4V2F1U0_9BACT</name>
<proteinExistence type="predicted"/>
<dbReference type="OrthoDB" id="9810174at2"/>
<accession>A0A4V2F1U0</accession>
<organism evidence="2 3">
    <name type="scientific">Pseudobacter ginsenosidimutans</name>
    <dbReference type="NCBI Taxonomy" id="661488"/>
    <lineage>
        <taxon>Bacteria</taxon>
        <taxon>Pseudomonadati</taxon>
        <taxon>Bacteroidota</taxon>
        <taxon>Chitinophagia</taxon>
        <taxon>Chitinophagales</taxon>
        <taxon>Chitinophagaceae</taxon>
        <taxon>Pseudobacter</taxon>
    </lineage>
</organism>
<keyword evidence="3" id="KW-1185">Reference proteome</keyword>
<dbReference type="SUPFAM" id="SSF88874">
    <property type="entry name" value="Receptor-binding domain of short tail fibre protein gp12"/>
    <property type="match status" value="1"/>
</dbReference>